<evidence type="ECO:0000313" key="2">
    <source>
        <dbReference type="EMBL" id="SDR43840.1"/>
    </source>
</evidence>
<gene>
    <name evidence="2" type="ORF">SAMN05445850_4000</name>
</gene>
<accession>A0A1H1J230</accession>
<feature type="chain" id="PRO_5011627353" description="Lipoprotein" evidence="1">
    <location>
        <begin position="27"/>
        <end position="120"/>
    </location>
</feature>
<evidence type="ECO:0000256" key="1">
    <source>
        <dbReference type="SAM" id="SignalP"/>
    </source>
</evidence>
<keyword evidence="1" id="KW-0732">Signal</keyword>
<dbReference type="RefSeq" id="WP_090806226.1">
    <property type="nucleotide sequence ID" value="NZ_FNKX01000002.1"/>
</dbReference>
<evidence type="ECO:0008006" key="4">
    <source>
        <dbReference type="Google" id="ProtNLM"/>
    </source>
</evidence>
<proteinExistence type="predicted"/>
<keyword evidence="3" id="KW-1185">Reference proteome</keyword>
<dbReference type="AlphaFoldDB" id="A0A1H1J230"/>
<organism evidence="2 3">
    <name type="scientific">Paraburkholderia tuberum</name>
    <dbReference type="NCBI Taxonomy" id="157910"/>
    <lineage>
        <taxon>Bacteria</taxon>
        <taxon>Pseudomonadati</taxon>
        <taxon>Pseudomonadota</taxon>
        <taxon>Betaproteobacteria</taxon>
        <taxon>Burkholderiales</taxon>
        <taxon>Burkholderiaceae</taxon>
        <taxon>Paraburkholderia</taxon>
    </lineage>
</organism>
<evidence type="ECO:0000313" key="3">
    <source>
        <dbReference type="Proteomes" id="UP000199365"/>
    </source>
</evidence>
<feature type="signal peptide" evidence="1">
    <location>
        <begin position="1"/>
        <end position="26"/>
    </location>
</feature>
<protein>
    <recommendedName>
        <fullName evidence="4">Lipoprotein</fullName>
    </recommendedName>
</protein>
<reference evidence="3" key="1">
    <citation type="submission" date="2016-10" db="EMBL/GenBank/DDBJ databases">
        <authorList>
            <person name="Varghese N."/>
            <person name="Submissions S."/>
        </authorList>
    </citation>
    <scope>NUCLEOTIDE SEQUENCE [LARGE SCALE GENOMIC DNA]</scope>
    <source>
        <strain evidence="3">DUS833</strain>
    </source>
</reference>
<dbReference type="EMBL" id="FNKX01000002">
    <property type="protein sequence ID" value="SDR43840.1"/>
    <property type="molecule type" value="Genomic_DNA"/>
</dbReference>
<dbReference type="Proteomes" id="UP000199365">
    <property type="component" value="Unassembled WGS sequence"/>
</dbReference>
<sequence>MIHSRLAAVALTIGCLSGCLSGSAAAVAVAPAHCARANELEIRGDVPAALSFDVYRQLRPLDAQRIALFEAAGEVKRLPDGLPVCQIADDGVEDPSAVLVRLPQGKNAWWVSAANVRAAD</sequence>
<dbReference type="STRING" id="157910.SAMN05445850_4000"/>
<name>A0A1H1J230_9BURK</name>